<evidence type="ECO:0000256" key="2">
    <source>
        <dbReference type="ARBA" id="ARBA00022801"/>
    </source>
</evidence>
<dbReference type="EMBL" id="QXFW01000089">
    <property type="protein sequence ID" value="KAE9025817.1"/>
    <property type="molecule type" value="Genomic_DNA"/>
</dbReference>
<feature type="compositionally biased region" description="Polar residues" evidence="6">
    <location>
        <begin position="906"/>
        <end position="916"/>
    </location>
</feature>
<dbReference type="PANTHER" id="PTHR10887:SF495">
    <property type="entry name" value="HELICASE SENATAXIN ISOFORM X1-RELATED"/>
    <property type="match status" value="1"/>
</dbReference>
<evidence type="ECO:0000256" key="4">
    <source>
        <dbReference type="ARBA" id="ARBA00022840"/>
    </source>
</evidence>
<feature type="region of interest" description="Disordered" evidence="6">
    <location>
        <begin position="368"/>
        <end position="823"/>
    </location>
</feature>
<dbReference type="Pfam" id="PF13086">
    <property type="entry name" value="AAA_11"/>
    <property type="match status" value="1"/>
</dbReference>
<dbReference type="Pfam" id="PF13087">
    <property type="entry name" value="AAA_12"/>
    <property type="match status" value="1"/>
</dbReference>
<dbReference type="Proteomes" id="UP000460718">
    <property type="component" value="Unassembled WGS sequence"/>
</dbReference>
<feature type="compositionally biased region" description="Acidic residues" evidence="6">
    <location>
        <begin position="631"/>
        <end position="644"/>
    </location>
</feature>
<feature type="compositionally biased region" description="Acidic residues" evidence="6">
    <location>
        <begin position="728"/>
        <end position="746"/>
    </location>
</feature>
<feature type="compositionally biased region" description="Low complexity" evidence="6">
    <location>
        <begin position="402"/>
        <end position="418"/>
    </location>
</feature>
<evidence type="ECO:0000313" key="10">
    <source>
        <dbReference type="EMBL" id="KAE9025817.1"/>
    </source>
</evidence>
<evidence type="ECO:0000313" key="17">
    <source>
        <dbReference type="Proteomes" id="UP000440732"/>
    </source>
</evidence>
<evidence type="ECO:0000313" key="11">
    <source>
        <dbReference type="EMBL" id="KAE9151564.1"/>
    </source>
</evidence>
<feature type="compositionally biased region" description="Polar residues" evidence="6">
    <location>
        <begin position="612"/>
        <end position="621"/>
    </location>
</feature>
<feature type="region of interest" description="Disordered" evidence="6">
    <location>
        <begin position="1"/>
        <end position="25"/>
    </location>
</feature>
<dbReference type="Proteomes" id="UP000440732">
    <property type="component" value="Unassembled WGS sequence"/>
</dbReference>
<dbReference type="EMBL" id="QXGD01000119">
    <property type="protein sequence ID" value="KAE9252103.1"/>
    <property type="molecule type" value="Genomic_DNA"/>
</dbReference>
<dbReference type="FunFam" id="3.40.50.300:FF:000326">
    <property type="entry name" value="P-loop containing nucleoside triphosphate hydrolase"/>
    <property type="match status" value="1"/>
</dbReference>
<feature type="domain" description="DNA2/NAM7 helicase-like C-terminal" evidence="8">
    <location>
        <begin position="1382"/>
        <end position="1594"/>
    </location>
</feature>
<dbReference type="SUPFAM" id="SSF52540">
    <property type="entry name" value="P-loop containing nucleoside triphosphate hydrolases"/>
    <property type="match status" value="1"/>
</dbReference>
<feature type="compositionally biased region" description="Basic and acidic residues" evidence="6">
    <location>
        <begin position="476"/>
        <end position="490"/>
    </location>
</feature>
<evidence type="ECO:0008006" key="19">
    <source>
        <dbReference type="Google" id="ProtNLM"/>
    </source>
</evidence>
<evidence type="ECO:0000313" key="12">
    <source>
        <dbReference type="EMBL" id="KAE9252103.1"/>
    </source>
</evidence>
<dbReference type="InterPro" id="IPR041679">
    <property type="entry name" value="DNA2/NAM7-like_C"/>
</dbReference>
<dbReference type="Proteomes" id="UP000440367">
    <property type="component" value="Unassembled WGS sequence"/>
</dbReference>
<dbReference type="InterPro" id="IPR047187">
    <property type="entry name" value="SF1_C_Upf1"/>
</dbReference>
<feature type="compositionally biased region" description="Polar residues" evidence="6">
    <location>
        <begin position="495"/>
        <end position="514"/>
    </location>
</feature>
<feature type="compositionally biased region" description="Basic residues" evidence="6">
    <location>
        <begin position="1"/>
        <end position="22"/>
    </location>
</feature>
<reference evidence="10 18" key="1">
    <citation type="submission" date="2018-09" db="EMBL/GenBank/DDBJ databases">
        <title>Genomic investigation of the strawberry pathogen Phytophthora fragariae indicates pathogenicity is determined by transcriptional variation in three key races.</title>
        <authorList>
            <person name="Adams T.M."/>
            <person name="Armitage A.D."/>
            <person name="Sobczyk M.K."/>
            <person name="Bates H.J."/>
            <person name="Dunwell J.M."/>
            <person name="Nellist C.F."/>
            <person name="Harrison R.J."/>
        </authorList>
    </citation>
    <scope>NUCLEOTIDE SEQUENCE [LARGE SCALE GENOMIC DNA]</scope>
    <source>
        <strain evidence="13 15">A4</strain>
        <strain evidence="12 16">BC-1</strain>
        <strain evidence="11 17">NOV-5</strain>
        <strain evidence="9 14">NOV-9</strain>
        <strain evidence="10 18">SCRP245</strain>
    </source>
</reference>
<evidence type="ECO:0000256" key="5">
    <source>
        <dbReference type="SAM" id="Coils"/>
    </source>
</evidence>
<dbReference type="InterPro" id="IPR045055">
    <property type="entry name" value="DNA2/NAM7-like"/>
</dbReference>
<dbReference type="GO" id="GO:0004386">
    <property type="term" value="F:helicase activity"/>
    <property type="evidence" value="ECO:0007669"/>
    <property type="project" value="UniProtKB-KW"/>
</dbReference>
<keyword evidence="1" id="KW-0547">Nucleotide-binding</keyword>
<dbReference type="GO" id="GO:0016787">
    <property type="term" value="F:hydrolase activity"/>
    <property type="evidence" value="ECO:0007669"/>
    <property type="project" value="UniProtKB-KW"/>
</dbReference>
<evidence type="ECO:0000313" key="9">
    <source>
        <dbReference type="EMBL" id="KAE8946556.1"/>
    </source>
</evidence>
<sequence>MDAAAKKRKAVAGATLRKKPRRDKSEFVSVEVGMREFKKRLADTTVAAAGPAQVEDITEDVKLTRARAKAKANANAAPAAKKTTPVKKAAATTKKATAAAKRTAGEQKAPVKRTTRAASKMTLAEVKLQLEREQKERVESRIQTLHREAKPTATAAPAVAVSVSAPIAAIPVPVGVTTAPMTLASVEQMQASVKPSVVSNMAQPAPATQGLTTHAGTSSTLHTSQIPVNAAPVSATTEPPSSPGHNEFIVDDMEEDLMFAMALEEVERKLAPPQQPPSSETVTANNTLAAVSAQAPVASPVPVKSPPVELQTHAQPTEVPITTQSQQLTQTEQAVPAIVVAPDVLEEMERLKRENELLRRSNELLQAAATSPTQKETAVHRQQNCFPEYSNSPGVKTDLAGSPRATPSETSTAAPTARYLDLARCGSDQKRKHTVSSLGDDQHQGRPRDKHSSASVGTHSEQRNEADVSACNYEEGEPREHDDNIEDKKVLTTKLLPTQGSSELPTAVSSHQHASTTPSSTLGTPSCEDSRSSTEPVVAEPAGHVDEPPSPQRKRFYVNEDTAEHFPTDPTGSDDGDISDADMSDVDGEGNEMEEDGEDDEAVTEESGAAPRTSTIDSGNYNEYKVRREDDPEAFEDEADDAELDGNTMLSGKGAASAPTASIPTVANLSVVDELDDSLKPPTPANSEILERTTAPSNSEDDEDDDDEAVVVNRVKRRELIASSSSESESDSESESEEEEASDSDEASNGNVLEAALKAAGGDPRRANQKQSSSASGSPVKNGGSLHKSSAAPTSMSSPSLPVKTTTKKRKTPSSLTATKKAPSVKSSLLWPALNDFYDFLLDMSPRNVRASEQKRIHLQQYAGGKLPAQHSSIEDYCDVQLEGIMEELVASVSNTTDRKGGGSGPTRQLPLSSVSPCGVQGPSTSSLGLSFGAIFSESGFTGNTSNSNDYILTFDASALGKKSSSDFMSGDLVLVRSPRWKNYEMCVFGVVLCDSVVAVGGKSSAGGKGGSGGSGDSGQICVLIRAQKRDRDDAVENFSVLTELCLSNQRAPNWRWTLQQVHNTTTSAREFQAIKSISFLPNDLKQALLCGQLVPSSKTEACKKSAASSSILSPRLLKYLQKHYNESQMQAILGCLGEDSRVIIQGPPGTGKTKTILGLLSALLDGAGISTLQKAKGTARIRVGASLQSARTSAVSKTVAETSIRVLVCAPSNAAVDELVVRVLSEGLYNGEKGESYRPRIVRVGRPESSQQLSSFAAAREASESKKNRKKLRKYAREVEEVLLESLVTKHRSTFPTVKQARQAIIKNAQIVFCTLSGAGSVAMCEFAQDFDALIIDEAAQAVEASTLIPFKFRPHRVVLVGDHRQLPATVISKKLVSMRYDRSLQQRLVENKSPVLLLTQQYRMHPDIAEFPSAHFYGGRLVQDDNMRNWTAQDYHRDRAFKPLLFLDVQGAQSQVSGSTSLRNMSEVETVVQLLRRLLKKFPHIEWKKRIGVIAPYKQQIYEVRGAIGKLESEFDRPLGIEVNTVDGFQGREKEIIIYSCVRTSHGGRRKKKRKSHGNDEEDVLDAFWADERRMNVAITRAKSSLWIVGNSNLLKQSRAWRALIKHTKDHNRFIADSATSLFAATPSTWKTSKTPGK</sequence>
<feature type="compositionally biased region" description="Basic and acidic residues" evidence="6">
    <location>
        <begin position="440"/>
        <end position="452"/>
    </location>
</feature>
<feature type="region of interest" description="Disordered" evidence="6">
    <location>
        <begin position="228"/>
        <end position="247"/>
    </location>
</feature>
<proteinExistence type="predicted"/>
<evidence type="ECO:0000313" key="15">
    <source>
        <dbReference type="Proteomes" id="UP000437068"/>
    </source>
</evidence>
<dbReference type="EMBL" id="QXGE01000143">
    <property type="protein sequence ID" value="KAE9322769.1"/>
    <property type="molecule type" value="Genomic_DNA"/>
</dbReference>
<feature type="compositionally biased region" description="Acidic residues" evidence="6">
    <location>
        <begin position="699"/>
        <end position="709"/>
    </location>
</feature>
<protein>
    <recommendedName>
        <fullName evidence="19">Helicase ATP-binding domain-containing protein</fullName>
    </recommendedName>
</protein>
<feature type="compositionally biased region" description="Polar residues" evidence="6">
    <location>
        <begin position="769"/>
        <end position="779"/>
    </location>
</feature>
<feature type="coiled-coil region" evidence="5">
    <location>
        <begin position="341"/>
        <end position="368"/>
    </location>
</feature>
<dbReference type="PANTHER" id="PTHR10887">
    <property type="entry name" value="DNA2/NAM7 HELICASE FAMILY"/>
    <property type="match status" value="1"/>
</dbReference>
<dbReference type="Proteomes" id="UP000437068">
    <property type="component" value="Unassembled WGS sequence"/>
</dbReference>
<accession>A0A6A3M5L9</accession>
<feature type="region of interest" description="Disordered" evidence="6">
    <location>
        <begin position="70"/>
        <end position="120"/>
    </location>
</feature>
<evidence type="ECO:0000313" key="14">
    <source>
        <dbReference type="Proteomes" id="UP000429523"/>
    </source>
</evidence>
<dbReference type="GO" id="GO:0005524">
    <property type="term" value="F:ATP binding"/>
    <property type="evidence" value="ECO:0007669"/>
    <property type="project" value="UniProtKB-KW"/>
</dbReference>
<evidence type="ECO:0000313" key="16">
    <source>
        <dbReference type="Proteomes" id="UP000440367"/>
    </source>
</evidence>
<evidence type="ECO:0000313" key="13">
    <source>
        <dbReference type="EMBL" id="KAE9322769.1"/>
    </source>
</evidence>
<feature type="compositionally biased region" description="Low complexity" evidence="6">
    <location>
        <begin position="515"/>
        <end position="526"/>
    </location>
</feature>
<dbReference type="InterPro" id="IPR041677">
    <property type="entry name" value="DNA2/NAM7_AAA_11"/>
</dbReference>
<evidence type="ECO:0000256" key="1">
    <source>
        <dbReference type="ARBA" id="ARBA00022741"/>
    </source>
</evidence>
<evidence type="ECO:0000259" key="8">
    <source>
        <dbReference type="Pfam" id="PF13087"/>
    </source>
</evidence>
<dbReference type="Proteomes" id="UP000429523">
    <property type="component" value="Unassembled WGS sequence"/>
</dbReference>
<keyword evidence="2" id="KW-0378">Hydrolase</keyword>
<evidence type="ECO:0000259" key="7">
    <source>
        <dbReference type="Pfam" id="PF13086"/>
    </source>
</evidence>
<keyword evidence="3" id="KW-0347">Helicase</keyword>
<feature type="compositionally biased region" description="Polar residues" evidence="6">
    <location>
        <begin position="659"/>
        <end position="668"/>
    </location>
</feature>
<dbReference type="CDD" id="cd18042">
    <property type="entry name" value="DEXXQc_SETX"/>
    <property type="match status" value="1"/>
</dbReference>
<feature type="domain" description="DNA2/NAM7 helicase helicase" evidence="7">
    <location>
        <begin position="1263"/>
        <end position="1375"/>
    </location>
</feature>
<feature type="compositionally biased region" description="Low complexity" evidence="6">
    <location>
        <begin position="789"/>
        <end position="800"/>
    </location>
</feature>
<evidence type="ECO:0000256" key="6">
    <source>
        <dbReference type="SAM" id="MobiDB-lite"/>
    </source>
</evidence>
<organism evidence="10 18">
    <name type="scientific">Phytophthora fragariae</name>
    <dbReference type="NCBI Taxonomy" id="53985"/>
    <lineage>
        <taxon>Eukaryota</taxon>
        <taxon>Sar</taxon>
        <taxon>Stramenopiles</taxon>
        <taxon>Oomycota</taxon>
        <taxon>Peronosporomycetes</taxon>
        <taxon>Peronosporales</taxon>
        <taxon>Peronosporaceae</taxon>
        <taxon>Phytophthora</taxon>
    </lineage>
</organism>
<dbReference type="GO" id="GO:0005694">
    <property type="term" value="C:chromosome"/>
    <property type="evidence" value="ECO:0007669"/>
    <property type="project" value="UniProtKB-ARBA"/>
</dbReference>
<keyword evidence="4" id="KW-0067">ATP-binding</keyword>
<gene>
    <name evidence="13" type="ORF">PF001_g4247</name>
    <name evidence="12" type="ORF">PF002_g3985</name>
    <name evidence="11" type="ORF">PF006_g4143</name>
    <name evidence="9" type="ORF">PF009_g3816</name>
    <name evidence="10" type="ORF">PF011_g2861</name>
</gene>
<dbReference type="Gene3D" id="3.40.50.300">
    <property type="entry name" value="P-loop containing nucleotide triphosphate hydrolases"/>
    <property type="match status" value="2"/>
</dbReference>
<comment type="caution">
    <text evidence="10">The sequence shown here is derived from an EMBL/GenBank/DDBJ whole genome shotgun (WGS) entry which is preliminary data.</text>
</comment>
<dbReference type="EMBL" id="QXGF01000112">
    <property type="protein sequence ID" value="KAE8946556.1"/>
    <property type="molecule type" value="Genomic_DNA"/>
</dbReference>
<feature type="region of interest" description="Disordered" evidence="6">
    <location>
        <begin position="895"/>
        <end position="916"/>
    </location>
</feature>
<dbReference type="EMBL" id="QXGA01000141">
    <property type="protein sequence ID" value="KAE9151564.1"/>
    <property type="molecule type" value="Genomic_DNA"/>
</dbReference>
<keyword evidence="5" id="KW-0175">Coiled coil</keyword>
<feature type="compositionally biased region" description="Acidic residues" evidence="6">
    <location>
        <begin position="572"/>
        <end position="604"/>
    </location>
</feature>
<dbReference type="CDD" id="cd18808">
    <property type="entry name" value="SF1_C_Upf1"/>
    <property type="match status" value="1"/>
</dbReference>
<dbReference type="InterPro" id="IPR027417">
    <property type="entry name" value="P-loop_NTPase"/>
</dbReference>
<feature type="compositionally biased region" description="Polar residues" evidence="6">
    <location>
        <begin position="368"/>
        <end position="394"/>
    </location>
</feature>
<evidence type="ECO:0000256" key="3">
    <source>
        <dbReference type="ARBA" id="ARBA00022806"/>
    </source>
</evidence>
<name>A0A6A3M5L9_9STRA</name>
<evidence type="ECO:0000313" key="18">
    <source>
        <dbReference type="Proteomes" id="UP000460718"/>
    </source>
</evidence>
<feature type="compositionally biased region" description="Low complexity" evidence="6">
    <location>
        <begin position="71"/>
        <end position="102"/>
    </location>
</feature>